<organism evidence="3 4">
    <name type="scientific">Variovorax rhizosphaerae</name>
    <dbReference type="NCBI Taxonomy" id="1836200"/>
    <lineage>
        <taxon>Bacteria</taxon>
        <taxon>Pseudomonadati</taxon>
        <taxon>Pseudomonadota</taxon>
        <taxon>Betaproteobacteria</taxon>
        <taxon>Burkholderiales</taxon>
        <taxon>Comamonadaceae</taxon>
        <taxon>Variovorax</taxon>
    </lineage>
</organism>
<keyword evidence="1 2" id="KW-0732">Signal</keyword>
<dbReference type="InterPro" id="IPR019207">
    <property type="entry name" value="DUF2092"/>
</dbReference>
<dbReference type="Gene3D" id="2.50.20.10">
    <property type="entry name" value="Lipoprotein localisation LolA/LolB/LppX"/>
    <property type="match status" value="1"/>
</dbReference>
<dbReference type="SUPFAM" id="SSF89392">
    <property type="entry name" value="Prokaryotic lipoproteins and lipoprotein localization factors"/>
    <property type="match status" value="1"/>
</dbReference>
<dbReference type="Pfam" id="PF09865">
    <property type="entry name" value="DUF2092"/>
    <property type="match status" value="1"/>
</dbReference>
<feature type="signal peptide" evidence="2">
    <location>
        <begin position="1"/>
        <end position="25"/>
    </location>
</feature>
<protein>
    <submittedName>
        <fullName evidence="3">DUF2092 domain-containing protein</fullName>
    </submittedName>
</protein>
<gene>
    <name evidence="3" type="ORF">WKW82_06820</name>
</gene>
<proteinExistence type="predicted"/>
<feature type="chain" id="PRO_5047496399" evidence="2">
    <location>
        <begin position="26"/>
        <end position="289"/>
    </location>
</feature>
<accession>A0ABU8WHV8</accession>
<dbReference type="EMBL" id="JBBKZT010000003">
    <property type="protein sequence ID" value="MEJ8846353.1"/>
    <property type="molecule type" value="Genomic_DNA"/>
</dbReference>
<evidence type="ECO:0000313" key="3">
    <source>
        <dbReference type="EMBL" id="MEJ8846353.1"/>
    </source>
</evidence>
<evidence type="ECO:0000313" key="4">
    <source>
        <dbReference type="Proteomes" id="UP001385892"/>
    </source>
</evidence>
<keyword evidence="4" id="KW-1185">Reference proteome</keyword>
<evidence type="ECO:0000256" key="1">
    <source>
        <dbReference type="ARBA" id="ARBA00022729"/>
    </source>
</evidence>
<dbReference type="InterPro" id="IPR029046">
    <property type="entry name" value="LolA/LolB/LppX"/>
</dbReference>
<evidence type="ECO:0000256" key="2">
    <source>
        <dbReference type="SAM" id="SignalP"/>
    </source>
</evidence>
<dbReference type="Proteomes" id="UP001385892">
    <property type="component" value="Unassembled WGS sequence"/>
</dbReference>
<dbReference type="RefSeq" id="WP_340341518.1">
    <property type="nucleotide sequence ID" value="NZ_JBBKZT010000003.1"/>
</dbReference>
<sequence>MFRTFESLKLPVLGASACILLASCAQQPAAPSASAKPAASPSQASAGGAAPAATAAAPAADAVDPEVLKALDKMAAYLRTLKSFQVDTYSLTDDALDNGQLAQLGRTSRLKVRRPDGLQVDMNNDRGDRNILYYNGKTASIYSPRTKYYATVQAPPTLKEVVSVLNDKYDIDVPAADLFSWDSGSLDRSVIKGASYLGVSAVDGNLTDQFAIRQDDVDWQIWIQRGSTPLPRKLVIITTSDPAMPQHTVVMRWKTAATFPAGDFDFKAPAGSHRIAIKKSDGTVENPGK</sequence>
<name>A0ABU8WHV8_9BURK</name>
<comment type="caution">
    <text evidence="3">The sequence shown here is derived from an EMBL/GenBank/DDBJ whole genome shotgun (WGS) entry which is preliminary data.</text>
</comment>
<reference evidence="3 4" key="1">
    <citation type="submission" date="2024-03" db="EMBL/GenBank/DDBJ databases">
        <title>Novel species of the genus Variovorax.</title>
        <authorList>
            <person name="Liu Q."/>
            <person name="Xin Y.-H."/>
        </authorList>
    </citation>
    <scope>NUCLEOTIDE SEQUENCE [LARGE SCALE GENOMIC DNA]</scope>
    <source>
        <strain evidence="3 4">KACC 18900</strain>
    </source>
</reference>
<dbReference type="PROSITE" id="PS51257">
    <property type="entry name" value="PROKAR_LIPOPROTEIN"/>
    <property type="match status" value="1"/>
</dbReference>